<dbReference type="OrthoDB" id="9809509at2"/>
<evidence type="ECO:0000256" key="1">
    <source>
        <dbReference type="ARBA" id="ARBA00004141"/>
    </source>
</evidence>
<gene>
    <name evidence="8" type="ORF">SAMN05444280_12412</name>
</gene>
<dbReference type="EMBL" id="FQZE01000024">
    <property type="protein sequence ID" value="SHJ60979.1"/>
    <property type="molecule type" value="Genomic_DNA"/>
</dbReference>
<feature type="transmembrane region" description="Helical" evidence="6">
    <location>
        <begin position="191"/>
        <end position="214"/>
    </location>
</feature>
<feature type="domain" description="EamA" evidence="7">
    <location>
        <begin position="15"/>
        <end position="147"/>
    </location>
</feature>
<feature type="transmembrane region" description="Helical" evidence="6">
    <location>
        <begin position="282"/>
        <end position="300"/>
    </location>
</feature>
<evidence type="ECO:0000256" key="5">
    <source>
        <dbReference type="ARBA" id="ARBA00023136"/>
    </source>
</evidence>
<feature type="transmembrane region" description="Helical" evidence="6">
    <location>
        <begin position="226"/>
        <end position="245"/>
    </location>
</feature>
<comment type="similarity">
    <text evidence="2">Belongs to the EamA transporter family.</text>
</comment>
<dbReference type="PANTHER" id="PTHR32322:SF2">
    <property type="entry name" value="EAMA DOMAIN-CONTAINING PROTEIN"/>
    <property type="match status" value="1"/>
</dbReference>
<dbReference type="InterPro" id="IPR050638">
    <property type="entry name" value="AA-Vitamin_Transporters"/>
</dbReference>
<dbReference type="SUPFAM" id="SSF103481">
    <property type="entry name" value="Multidrug resistance efflux transporter EmrE"/>
    <property type="match status" value="2"/>
</dbReference>
<name>A0A1M6KPT6_9BACT</name>
<protein>
    <submittedName>
        <fullName evidence="8">Permease of the drug/metabolite transporter (DMT) superfamily</fullName>
    </submittedName>
</protein>
<dbReference type="RefSeq" id="WP_073170997.1">
    <property type="nucleotide sequence ID" value="NZ_FQZE01000024.1"/>
</dbReference>
<feature type="transmembrane region" description="Helical" evidence="6">
    <location>
        <begin position="44"/>
        <end position="62"/>
    </location>
</feature>
<dbReference type="Proteomes" id="UP000184050">
    <property type="component" value="Unassembled WGS sequence"/>
</dbReference>
<evidence type="ECO:0000313" key="9">
    <source>
        <dbReference type="Proteomes" id="UP000184050"/>
    </source>
</evidence>
<keyword evidence="5 6" id="KW-0472">Membrane</keyword>
<feature type="transmembrane region" description="Helical" evidence="6">
    <location>
        <begin position="159"/>
        <end position="179"/>
    </location>
</feature>
<dbReference type="InterPro" id="IPR000620">
    <property type="entry name" value="EamA_dom"/>
</dbReference>
<sequence length="303" mass="33623">MKIITSIPSGKQKNLFLAIGFVLFWNSGFIGAEYGLPYTGPFTLVFWRYLALTILIFLYLLIKKRFRRINRPVIAYNMLVGFLAHGIWLSCVLLALEQDVPAGIIALVVALQPLATGAFSGIVVGEPTPVYRWLGLIIGFGGVAITVLSRIDFNTPESVFGYLIPLGSVIAITVATLIQRKMDIINTNYRLPLDLTLFYQSLATMAVLAIPAIFAEKLATQWEPEFIFTMIWLTVGVSLVAYALMWRLVERLDATRVASLFYLGPPVTMLMAWIAFGDTLQIMDITGLAVVFAGVMLTLIKMK</sequence>
<reference evidence="8 9" key="1">
    <citation type="submission" date="2016-11" db="EMBL/GenBank/DDBJ databases">
        <authorList>
            <person name="Jaros S."/>
            <person name="Januszkiewicz K."/>
            <person name="Wedrychowicz H."/>
        </authorList>
    </citation>
    <scope>NUCLEOTIDE SEQUENCE [LARGE SCALE GENOMIC DNA]</scope>
    <source>
        <strain evidence="8 9">DSM 27063</strain>
    </source>
</reference>
<dbReference type="PANTHER" id="PTHR32322">
    <property type="entry name" value="INNER MEMBRANE TRANSPORTER"/>
    <property type="match status" value="1"/>
</dbReference>
<dbReference type="AlphaFoldDB" id="A0A1M6KPT6"/>
<feature type="transmembrane region" description="Helical" evidence="6">
    <location>
        <begin position="74"/>
        <end position="96"/>
    </location>
</feature>
<evidence type="ECO:0000256" key="2">
    <source>
        <dbReference type="ARBA" id="ARBA00007362"/>
    </source>
</evidence>
<keyword evidence="9" id="KW-1185">Reference proteome</keyword>
<evidence type="ECO:0000256" key="6">
    <source>
        <dbReference type="SAM" id="Phobius"/>
    </source>
</evidence>
<feature type="transmembrane region" description="Helical" evidence="6">
    <location>
        <begin position="102"/>
        <end position="124"/>
    </location>
</feature>
<dbReference type="InterPro" id="IPR037185">
    <property type="entry name" value="EmrE-like"/>
</dbReference>
<proteinExistence type="inferred from homology"/>
<evidence type="ECO:0000313" key="8">
    <source>
        <dbReference type="EMBL" id="SHJ60979.1"/>
    </source>
</evidence>
<organism evidence="8 9">
    <name type="scientific">Tangfeifania diversioriginum</name>
    <dbReference type="NCBI Taxonomy" id="1168035"/>
    <lineage>
        <taxon>Bacteria</taxon>
        <taxon>Pseudomonadati</taxon>
        <taxon>Bacteroidota</taxon>
        <taxon>Bacteroidia</taxon>
        <taxon>Marinilabiliales</taxon>
        <taxon>Prolixibacteraceae</taxon>
        <taxon>Tangfeifania</taxon>
    </lineage>
</organism>
<dbReference type="Pfam" id="PF00892">
    <property type="entry name" value="EamA"/>
    <property type="match status" value="2"/>
</dbReference>
<accession>A0A1M6KPT6</accession>
<evidence type="ECO:0000256" key="3">
    <source>
        <dbReference type="ARBA" id="ARBA00022692"/>
    </source>
</evidence>
<dbReference type="GO" id="GO:0016020">
    <property type="term" value="C:membrane"/>
    <property type="evidence" value="ECO:0007669"/>
    <property type="project" value="UniProtKB-SubCell"/>
</dbReference>
<evidence type="ECO:0000259" key="7">
    <source>
        <dbReference type="Pfam" id="PF00892"/>
    </source>
</evidence>
<feature type="transmembrane region" description="Helical" evidence="6">
    <location>
        <begin position="15"/>
        <end position="32"/>
    </location>
</feature>
<dbReference type="Gene3D" id="1.10.3730.20">
    <property type="match status" value="1"/>
</dbReference>
<evidence type="ECO:0000256" key="4">
    <source>
        <dbReference type="ARBA" id="ARBA00022989"/>
    </source>
</evidence>
<comment type="subcellular location">
    <subcellularLocation>
        <location evidence="1">Membrane</location>
        <topology evidence="1">Multi-pass membrane protein</topology>
    </subcellularLocation>
</comment>
<keyword evidence="3 6" id="KW-0812">Transmembrane</keyword>
<keyword evidence="4 6" id="KW-1133">Transmembrane helix</keyword>
<feature type="transmembrane region" description="Helical" evidence="6">
    <location>
        <begin position="131"/>
        <end position="153"/>
    </location>
</feature>
<feature type="domain" description="EamA" evidence="7">
    <location>
        <begin position="160"/>
        <end position="299"/>
    </location>
</feature>
<feature type="transmembrane region" description="Helical" evidence="6">
    <location>
        <begin position="257"/>
        <end position="276"/>
    </location>
</feature>